<reference evidence="1 2" key="1">
    <citation type="submission" date="2022-06" db="EMBL/GenBank/DDBJ databases">
        <title>Haloarcula sp. a new haloarchaeum isolate from saline soil.</title>
        <authorList>
            <person name="Strakova D."/>
            <person name="Galisteo C."/>
            <person name="Sanchez-Porro C."/>
            <person name="Ventosa A."/>
        </authorList>
    </citation>
    <scope>NUCLEOTIDE SEQUENCE [LARGE SCALE GENOMIC DNA]</scope>
    <source>
        <strain evidence="1 2">S1CR25-12</strain>
    </source>
</reference>
<dbReference type="PROSITE" id="PS51257">
    <property type="entry name" value="PROKAR_LIPOPROTEIN"/>
    <property type="match status" value="1"/>
</dbReference>
<evidence type="ECO:0000313" key="1">
    <source>
        <dbReference type="EMBL" id="MDS0259661.1"/>
    </source>
</evidence>
<accession>A0ABU2FBR3</accession>
<organism evidence="1 2">
    <name type="scientific">Haloarcula saliterrae</name>
    <dbReference type="NCBI Taxonomy" id="2950534"/>
    <lineage>
        <taxon>Archaea</taxon>
        <taxon>Methanobacteriati</taxon>
        <taxon>Methanobacteriota</taxon>
        <taxon>Stenosarchaea group</taxon>
        <taxon>Halobacteria</taxon>
        <taxon>Halobacteriales</taxon>
        <taxon>Haloarculaceae</taxon>
        <taxon>Haloarcula</taxon>
    </lineage>
</organism>
<dbReference type="Proteomes" id="UP001259659">
    <property type="component" value="Unassembled WGS sequence"/>
</dbReference>
<dbReference type="RefSeq" id="WP_310919281.1">
    <property type="nucleotide sequence ID" value="NZ_JAMQON010000002.1"/>
</dbReference>
<protein>
    <recommendedName>
        <fullName evidence="3">Lipoprotein</fullName>
    </recommendedName>
</protein>
<keyword evidence="2" id="KW-1185">Reference proteome</keyword>
<evidence type="ECO:0008006" key="3">
    <source>
        <dbReference type="Google" id="ProtNLM"/>
    </source>
</evidence>
<comment type="caution">
    <text evidence="1">The sequence shown here is derived from an EMBL/GenBank/DDBJ whole genome shotgun (WGS) entry which is preliminary data.</text>
</comment>
<evidence type="ECO:0000313" key="2">
    <source>
        <dbReference type="Proteomes" id="UP001259659"/>
    </source>
</evidence>
<dbReference type="EMBL" id="JAMQON010000002">
    <property type="protein sequence ID" value="MDS0259661.1"/>
    <property type="molecule type" value="Genomic_DNA"/>
</dbReference>
<gene>
    <name evidence="1" type="ORF">NDI56_09680</name>
</gene>
<proteinExistence type="predicted"/>
<sequence length="247" mass="25958">MNRGRTVVVLAVLVLAGCQGPSAVPETVTPAPVPTASGAVSVDAERVAAAHRAALSNRSYTTTVALTVTYENGSTARLTDEFVVGADGTYSYERRARGPYPQAVSNRSLWQNDSYEFTRTAENGSETVTSRSRSGFDDVSLSGFLGNLLGGFDRTAERTGGQTVVSGRQDGARGVPLPARLGIGRDAGLNAVIRGDIVRTVTVTARAAYPDIDQSVDVRLRVSVRRVGESDPVRPAWAAASNATETG</sequence>
<name>A0ABU2FBR3_9EURY</name>